<proteinExistence type="predicted"/>
<name>A0A8J4A3A0_9ACTN</name>
<gene>
    <name evidence="1" type="ORF">Voc01_083350</name>
</gene>
<dbReference type="NCBIfam" id="TIGR01549">
    <property type="entry name" value="HAD-SF-IA-v1"/>
    <property type="match status" value="1"/>
</dbReference>
<dbReference type="Proteomes" id="UP000635606">
    <property type="component" value="Unassembled WGS sequence"/>
</dbReference>
<comment type="caution">
    <text evidence="1">The sequence shown here is derived from an EMBL/GenBank/DDBJ whole genome shotgun (WGS) entry which is preliminary data.</text>
</comment>
<sequence length="266" mass="27531">MLFGFEGPGTGVGVPLGRGGHAPRLGQARDERLRVSSPPVKAVLFDFHGTLAQVEEPTDWVLNAAAALGADLTPSAARRLADELILAGRAGGPLPSVVPPSVRTAWDRRDLTMDDHRTAYTALAAGVDSGIDGLPTALYDRLLTPDGWRAYADAVPVLRRLHGAGVRVAVVSNIGFDVRPVAEGLGLAPFVDAYALSYEVGHCKPAPEIFRAACADLGVDPRDTVMVGDTPADAGAVSAGCRCLILPVSPAGAEHGLAAVLPLLDA</sequence>
<dbReference type="RefSeq" id="WP_203933242.1">
    <property type="nucleotide sequence ID" value="NZ_BOPH01000114.1"/>
</dbReference>
<dbReference type="GO" id="GO:0016787">
    <property type="term" value="F:hydrolase activity"/>
    <property type="evidence" value="ECO:0007669"/>
    <property type="project" value="UniProtKB-KW"/>
</dbReference>
<accession>A0A8J4A3A0</accession>
<dbReference type="PRINTS" id="PR00413">
    <property type="entry name" value="HADHALOGNASE"/>
</dbReference>
<evidence type="ECO:0000313" key="1">
    <source>
        <dbReference type="EMBL" id="GIJ73418.1"/>
    </source>
</evidence>
<keyword evidence="2" id="KW-1185">Reference proteome</keyword>
<protein>
    <submittedName>
        <fullName evidence="1">Hydrolase</fullName>
    </submittedName>
</protein>
<dbReference type="EMBL" id="BOPH01000114">
    <property type="protein sequence ID" value="GIJ73418.1"/>
    <property type="molecule type" value="Genomic_DNA"/>
</dbReference>
<dbReference type="PANTHER" id="PTHR46649:SF4">
    <property type="entry name" value="HALOACID DEHALOGENASE-LIKE HYDROLASE (HAD) SUPERFAMILY PROTEIN"/>
    <property type="match status" value="1"/>
</dbReference>
<reference evidence="1" key="1">
    <citation type="submission" date="2021-01" db="EMBL/GenBank/DDBJ databases">
        <title>Whole genome shotgun sequence of Virgisporangium ochraceum NBRC 16418.</title>
        <authorList>
            <person name="Komaki H."/>
            <person name="Tamura T."/>
        </authorList>
    </citation>
    <scope>NUCLEOTIDE SEQUENCE</scope>
    <source>
        <strain evidence="1">NBRC 16418</strain>
    </source>
</reference>
<dbReference type="SFLD" id="SFLDS00003">
    <property type="entry name" value="Haloacid_Dehalogenase"/>
    <property type="match status" value="1"/>
</dbReference>
<dbReference type="AlphaFoldDB" id="A0A8J4A3A0"/>
<dbReference type="Gene3D" id="3.40.50.1000">
    <property type="entry name" value="HAD superfamily/HAD-like"/>
    <property type="match status" value="1"/>
</dbReference>
<organism evidence="1 2">
    <name type="scientific">Virgisporangium ochraceum</name>
    <dbReference type="NCBI Taxonomy" id="65505"/>
    <lineage>
        <taxon>Bacteria</taxon>
        <taxon>Bacillati</taxon>
        <taxon>Actinomycetota</taxon>
        <taxon>Actinomycetes</taxon>
        <taxon>Micromonosporales</taxon>
        <taxon>Micromonosporaceae</taxon>
        <taxon>Virgisporangium</taxon>
    </lineage>
</organism>
<dbReference type="SFLD" id="SFLDG01129">
    <property type="entry name" value="C1.5:_HAD__Beta-PGM__Phosphata"/>
    <property type="match status" value="1"/>
</dbReference>
<dbReference type="PANTHER" id="PTHR46649">
    <property type="match status" value="1"/>
</dbReference>
<dbReference type="InterPro" id="IPR036412">
    <property type="entry name" value="HAD-like_sf"/>
</dbReference>
<evidence type="ECO:0000313" key="2">
    <source>
        <dbReference type="Proteomes" id="UP000635606"/>
    </source>
</evidence>
<dbReference type="Pfam" id="PF00702">
    <property type="entry name" value="Hydrolase"/>
    <property type="match status" value="1"/>
</dbReference>
<dbReference type="InterPro" id="IPR006439">
    <property type="entry name" value="HAD-SF_hydro_IA"/>
</dbReference>
<dbReference type="SUPFAM" id="SSF56784">
    <property type="entry name" value="HAD-like"/>
    <property type="match status" value="1"/>
</dbReference>
<keyword evidence="1" id="KW-0378">Hydrolase</keyword>
<dbReference type="InterPro" id="IPR023214">
    <property type="entry name" value="HAD_sf"/>
</dbReference>